<gene>
    <name evidence="3" type="ORF">METZ01_LOCUS67757</name>
</gene>
<feature type="domain" description="Right handed beta helix" evidence="1">
    <location>
        <begin position="343"/>
        <end position="454"/>
    </location>
</feature>
<dbReference type="Pfam" id="PF21231">
    <property type="entry name" value="GH141_M"/>
    <property type="match status" value="1"/>
</dbReference>
<dbReference type="SUPFAM" id="SSF51126">
    <property type="entry name" value="Pectin lyase-like"/>
    <property type="match status" value="1"/>
</dbReference>
<dbReference type="PANTHER" id="PTHR36453:SF1">
    <property type="entry name" value="RIGHT HANDED BETA HELIX DOMAIN-CONTAINING PROTEIN"/>
    <property type="match status" value="1"/>
</dbReference>
<dbReference type="Gene3D" id="2.160.20.10">
    <property type="entry name" value="Single-stranded right-handed beta-helix, Pectin lyase-like"/>
    <property type="match status" value="2"/>
</dbReference>
<dbReference type="InterPro" id="IPR011050">
    <property type="entry name" value="Pectin_lyase_fold/virulence"/>
</dbReference>
<feature type="domain" description="GH141-like insertion" evidence="2">
    <location>
        <begin position="130"/>
        <end position="280"/>
    </location>
</feature>
<sequence>VKRSILFASLCLVVSTISAKKFHVAPSPSDEGNGAPDAPFGTLVQARNAVRAYLQSGKDIDKDIEVIVHDGRYDLSKTLVFNLSDSAPPGVSIHYRAQNPGKAIIAAGKPIRAWKQPKDDPPETAASARGKLWIADVSKLMAQGLRFRSLYDGEERLDRARAKGFVPTSECPSPSLAHRWEDLHTLNFPEGTLKNWENLDDVELVIRPTQQWLINYLPLKSVDVEKRIAKTAVAGTYRLDRVVRKKWEETAWIENTLEGLDEPGEWALNSRKGLLYYWPKQERPSKNITAPGLRELIRIEGNNNEALTGDVPVKGIHLDGLVFTGGDRDVWTKLDKGIQHDWDMYDKGNAMLRFRGAENCRVTRCQFRNAGSSGLRIDLYGQGIHVENCEFAHLGGVGILLCGYGPGLKDVNRGHVIKNCEIHHIGEMWYHSPAIFIWQSGDNVITNNYVHDLPYDAVVISGVRPRYFEIYDPVKWKGYLIPKTIRENMQVIRHDEVGKPTQAHEVLKFAHARNNLIRDNEFHNVMEMLGDGNAIYLSCGGANNQIQRNFIYRSTKAPNEIRFDDDQEYSQVSENIILGNGIKLKHTNYIENNVIIGNGISIRPETARGATIKRNIVISTLKAPNFYNTNKATLTLHQLMGLARPDYNIFYSSEETKGLAYFQKIKSWGQDKNSVFGKPGFVDAKKGDFRLAPDSLARSLGIESIDVDRIGLEHEPTFQRLRKEGFDFLENPLIKKPH</sequence>
<evidence type="ECO:0000259" key="1">
    <source>
        <dbReference type="Pfam" id="PF13229"/>
    </source>
</evidence>
<evidence type="ECO:0008006" key="4">
    <source>
        <dbReference type="Google" id="ProtNLM"/>
    </source>
</evidence>
<dbReference type="AlphaFoldDB" id="A0A381TLL4"/>
<dbReference type="InterPro" id="IPR006626">
    <property type="entry name" value="PbH1"/>
</dbReference>
<evidence type="ECO:0000313" key="3">
    <source>
        <dbReference type="EMBL" id="SVA14903.1"/>
    </source>
</evidence>
<organism evidence="3">
    <name type="scientific">marine metagenome</name>
    <dbReference type="NCBI Taxonomy" id="408172"/>
    <lineage>
        <taxon>unclassified sequences</taxon>
        <taxon>metagenomes</taxon>
        <taxon>ecological metagenomes</taxon>
    </lineage>
</organism>
<dbReference type="InterPro" id="IPR012334">
    <property type="entry name" value="Pectin_lyas_fold"/>
</dbReference>
<feature type="non-terminal residue" evidence="3">
    <location>
        <position position="1"/>
    </location>
</feature>
<dbReference type="InterPro" id="IPR039448">
    <property type="entry name" value="Beta_helix"/>
</dbReference>
<reference evidence="3" key="1">
    <citation type="submission" date="2018-05" db="EMBL/GenBank/DDBJ databases">
        <authorList>
            <person name="Lanie J.A."/>
            <person name="Ng W.-L."/>
            <person name="Kazmierczak K.M."/>
            <person name="Andrzejewski T.M."/>
            <person name="Davidsen T.M."/>
            <person name="Wayne K.J."/>
            <person name="Tettelin H."/>
            <person name="Glass J.I."/>
            <person name="Rusch D."/>
            <person name="Podicherti R."/>
            <person name="Tsui H.-C.T."/>
            <person name="Winkler M.E."/>
        </authorList>
    </citation>
    <scope>NUCLEOTIDE SEQUENCE</scope>
</reference>
<dbReference type="Pfam" id="PF13229">
    <property type="entry name" value="Beta_helix"/>
    <property type="match status" value="1"/>
</dbReference>
<protein>
    <recommendedName>
        <fullName evidence="4">Right handed beta helix domain-containing protein</fullName>
    </recommendedName>
</protein>
<dbReference type="InterPro" id="IPR048482">
    <property type="entry name" value="GH141_ins"/>
</dbReference>
<dbReference type="EMBL" id="UINC01004517">
    <property type="protein sequence ID" value="SVA14903.1"/>
    <property type="molecule type" value="Genomic_DNA"/>
</dbReference>
<dbReference type="PANTHER" id="PTHR36453">
    <property type="entry name" value="SECRETED PROTEIN-RELATED"/>
    <property type="match status" value="1"/>
</dbReference>
<accession>A0A381TLL4</accession>
<evidence type="ECO:0000259" key="2">
    <source>
        <dbReference type="Pfam" id="PF21231"/>
    </source>
</evidence>
<dbReference type="SMART" id="SM00710">
    <property type="entry name" value="PbH1"/>
    <property type="match status" value="6"/>
</dbReference>
<proteinExistence type="predicted"/>
<name>A0A381TLL4_9ZZZZ</name>